<dbReference type="PANTHER" id="PTHR10829:SF25">
    <property type="entry name" value="DREBRIN-LIKE PROTEIN"/>
    <property type="match status" value="1"/>
</dbReference>
<dbReference type="FunFam" id="3.40.20.10:FF:000018">
    <property type="entry name" value="Coactosin-like 1"/>
    <property type="match status" value="1"/>
</dbReference>
<dbReference type="GO" id="GO:0045211">
    <property type="term" value="C:postsynaptic membrane"/>
    <property type="evidence" value="ECO:0007669"/>
    <property type="project" value="TreeGrafter"/>
</dbReference>
<dbReference type="PRINTS" id="PR00452">
    <property type="entry name" value="SH3DOMAIN"/>
</dbReference>
<dbReference type="InterPro" id="IPR035717">
    <property type="entry name" value="Drebrin-like_SH3"/>
</dbReference>
<comment type="similarity">
    <text evidence="2">Belongs to the ABP1 family.</text>
</comment>
<dbReference type="GO" id="GO:0098974">
    <property type="term" value="P:postsynaptic actin cytoskeleton organization"/>
    <property type="evidence" value="ECO:0007669"/>
    <property type="project" value="TreeGrafter"/>
</dbReference>
<name>A0AA89BXQ4_PINIB</name>
<dbReference type="GO" id="GO:0051015">
    <property type="term" value="F:actin filament binding"/>
    <property type="evidence" value="ECO:0007669"/>
    <property type="project" value="TreeGrafter"/>
</dbReference>
<dbReference type="InterPro" id="IPR002108">
    <property type="entry name" value="ADF-H"/>
</dbReference>
<reference evidence="16" key="1">
    <citation type="submission" date="2019-08" db="EMBL/GenBank/DDBJ databases">
        <title>The improved chromosome-level genome for the pearl oyster Pinctada fucata martensii using PacBio sequencing and Hi-C.</title>
        <authorList>
            <person name="Zheng Z."/>
        </authorList>
    </citation>
    <scope>NUCLEOTIDE SEQUENCE</scope>
    <source>
        <strain evidence="16">ZZ-2019</strain>
        <tissue evidence="16">Adductor muscle</tissue>
    </source>
</reference>
<dbReference type="SUPFAM" id="SSF50044">
    <property type="entry name" value="SH3-domain"/>
    <property type="match status" value="1"/>
</dbReference>
<feature type="compositionally biased region" description="Pro residues" evidence="13">
    <location>
        <begin position="366"/>
        <end position="418"/>
    </location>
</feature>
<dbReference type="SUPFAM" id="SSF55753">
    <property type="entry name" value="Actin depolymerizing proteins"/>
    <property type="match status" value="1"/>
</dbReference>
<dbReference type="GO" id="GO:0030425">
    <property type="term" value="C:dendrite"/>
    <property type="evidence" value="ECO:0007669"/>
    <property type="project" value="TreeGrafter"/>
</dbReference>
<comment type="subcellular location">
    <subcellularLocation>
        <location evidence="1">Cytoplasm</location>
        <location evidence="1">Cytoskeleton</location>
    </subcellularLocation>
</comment>
<gene>
    <name evidence="16" type="ORF">FSP39_000080</name>
</gene>
<keyword evidence="3 12" id="KW-0728">SH3 domain</keyword>
<dbReference type="InterPro" id="IPR036028">
    <property type="entry name" value="SH3-like_dom_sf"/>
</dbReference>
<feature type="region of interest" description="Disordered" evidence="13">
    <location>
        <begin position="215"/>
        <end position="458"/>
    </location>
</feature>
<evidence type="ECO:0000256" key="4">
    <source>
        <dbReference type="ARBA" id="ARBA00022490"/>
    </source>
</evidence>
<protein>
    <recommendedName>
        <fullName evidence="11">Coactosin-like protein</fullName>
    </recommendedName>
</protein>
<feature type="domain" description="SH3" evidence="14">
    <location>
        <begin position="485"/>
        <end position="545"/>
    </location>
</feature>
<evidence type="ECO:0000256" key="10">
    <source>
        <dbReference type="ARBA" id="ARBA00062335"/>
    </source>
</evidence>
<feature type="region of interest" description="Disordered" evidence="13">
    <location>
        <begin position="139"/>
        <end position="170"/>
    </location>
</feature>
<proteinExistence type="inferred from homology"/>
<dbReference type="Pfam" id="PF00241">
    <property type="entry name" value="Cofilin_ADF"/>
    <property type="match status" value="1"/>
</dbReference>
<evidence type="ECO:0000313" key="17">
    <source>
        <dbReference type="Proteomes" id="UP001186944"/>
    </source>
</evidence>
<dbReference type="GO" id="GO:0048812">
    <property type="term" value="P:neuron projection morphogenesis"/>
    <property type="evidence" value="ECO:0007669"/>
    <property type="project" value="TreeGrafter"/>
</dbReference>
<dbReference type="EMBL" id="VSWD01000008">
    <property type="protein sequence ID" value="KAK3094304.1"/>
    <property type="molecule type" value="Genomic_DNA"/>
</dbReference>
<evidence type="ECO:0000256" key="9">
    <source>
        <dbReference type="ARBA" id="ARBA00058385"/>
    </source>
</evidence>
<dbReference type="Gene3D" id="2.30.30.40">
    <property type="entry name" value="SH3 Domains"/>
    <property type="match status" value="1"/>
</dbReference>
<evidence type="ECO:0000256" key="13">
    <source>
        <dbReference type="SAM" id="MobiDB-lite"/>
    </source>
</evidence>
<dbReference type="PRINTS" id="PR01217">
    <property type="entry name" value="PRICHEXTENSN"/>
</dbReference>
<feature type="compositionally biased region" description="Basic and acidic residues" evidence="13">
    <location>
        <begin position="215"/>
        <end position="286"/>
    </location>
</feature>
<feature type="domain" description="ADF-H" evidence="15">
    <location>
        <begin position="4"/>
        <end position="133"/>
    </location>
</feature>
<evidence type="ECO:0000256" key="2">
    <source>
        <dbReference type="ARBA" id="ARBA00011039"/>
    </source>
</evidence>
<keyword evidence="5" id="KW-0175">Coiled coil</keyword>
<dbReference type="GO" id="GO:0045773">
    <property type="term" value="P:positive regulation of axon extension"/>
    <property type="evidence" value="ECO:0007669"/>
    <property type="project" value="TreeGrafter"/>
</dbReference>
<organism evidence="16 17">
    <name type="scientific">Pinctada imbricata</name>
    <name type="common">Atlantic pearl-oyster</name>
    <name type="synonym">Pinctada martensii</name>
    <dbReference type="NCBI Taxonomy" id="66713"/>
    <lineage>
        <taxon>Eukaryota</taxon>
        <taxon>Metazoa</taxon>
        <taxon>Spiralia</taxon>
        <taxon>Lophotrochozoa</taxon>
        <taxon>Mollusca</taxon>
        <taxon>Bivalvia</taxon>
        <taxon>Autobranchia</taxon>
        <taxon>Pteriomorphia</taxon>
        <taxon>Pterioida</taxon>
        <taxon>Pterioidea</taxon>
        <taxon>Pteriidae</taxon>
        <taxon>Pinctada</taxon>
    </lineage>
</organism>
<keyword evidence="7" id="KW-0206">Cytoskeleton</keyword>
<dbReference type="GO" id="GO:0014069">
    <property type="term" value="C:postsynaptic density"/>
    <property type="evidence" value="ECO:0007669"/>
    <property type="project" value="TreeGrafter"/>
</dbReference>
<dbReference type="AlphaFoldDB" id="A0AA89BXQ4"/>
<dbReference type="FunFam" id="2.30.30.40:FF:000046">
    <property type="entry name" value="Drebrin-like protein isoform B"/>
    <property type="match status" value="1"/>
</dbReference>
<dbReference type="PANTHER" id="PTHR10829">
    <property type="entry name" value="CORTACTIN AND DREBRIN"/>
    <property type="match status" value="1"/>
</dbReference>
<dbReference type="GO" id="GO:0030864">
    <property type="term" value="C:cortical actin cytoskeleton"/>
    <property type="evidence" value="ECO:0007669"/>
    <property type="project" value="TreeGrafter"/>
</dbReference>
<evidence type="ECO:0000256" key="12">
    <source>
        <dbReference type="PROSITE-ProRule" id="PRU00192"/>
    </source>
</evidence>
<dbReference type="InterPro" id="IPR029006">
    <property type="entry name" value="ADF-H/Gelsolin-like_dom_sf"/>
</dbReference>
<dbReference type="InterPro" id="IPR001452">
    <property type="entry name" value="SH3_domain"/>
</dbReference>
<sequence>MAVDLRKNQDALLKAYHAVVDDNNDIDWAVFGYEGQTAVLKVVETGDGGIDNMAEELSGSKIMYAYCKVHDPNTKLAKFVLINWQGEAAPENLKFKCTSHLRDIQNFLKSIHVTLNARTETDVDADDIIKKVAKSSGANYSIHQDREKKQKPVQRKEKEESPGPVGSVYQRTIAAREISVKARDKFWMKTEEEEKVRQDEEKKRKLVEIKKIDQERKEREEAAERDKQMNEKVKWAREQKIRERRASEVEREEAKKKWDEEQRNLDREDEERRQRSESLRKERAAEAARLTTSSAANARALFKRRESETDDGSSRQAPPPPRKLKSSFLNQSQESEEPPARKQPIQLPSEPAKPARQPSPPRREPSPPPREPSPPPREPSPPPREPSPPPPREPSPPPREPSPPPREPSPPPREPSPQLPRARNLMAEGLPRRQDSDEEQNDDDWGEDESSPAVPAVTPTYSEVNHDHVVQEDDYNHQQPDLLPEHGVCARALYDYQAADETEISFDPDNIITNIDMIDEGWWTGIGPDGSHGMFPANYVEIIEQ</sequence>
<feature type="compositionally biased region" description="Acidic residues" evidence="13">
    <location>
        <begin position="436"/>
        <end position="450"/>
    </location>
</feature>
<evidence type="ECO:0000256" key="3">
    <source>
        <dbReference type="ARBA" id="ARBA00022443"/>
    </source>
</evidence>
<evidence type="ECO:0000256" key="11">
    <source>
        <dbReference type="ARBA" id="ARBA00068121"/>
    </source>
</evidence>
<dbReference type="GO" id="GO:0005884">
    <property type="term" value="C:actin filament"/>
    <property type="evidence" value="ECO:0007669"/>
    <property type="project" value="TreeGrafter"/>
</dbReference>
<comment type="subunit">
    <text evidence="10">Interacts with 5-lipoxygenase (ALOX5/5LO) in a calcium-independent manner. Binds to F-actin with a stoichiometry of 1:2.</text>
</comment>
<dbReference type="CDD" id="cd11960">
    <property type="entry name" value="SH3_Abp1_eu"/>
    <property type="match status" value="1"/>
</dbReference>
<feature type="compositionally biased region" description="Basic and acidic residues" evidence="13">
    <location>
        <begin position="143"/>
        <end position="161"/>
    </location>
</feature>
<evidence type="ECO:0000256" key="8">
    <source>
        <dbReference type="ARBA" id="ARBA00038052"/>
    </source>
</evidence>
<dbReference type="PROSITE" id="PS50002">
    <property type="entry name" value="SH3"/>
    <property type="match status" value="1"/>
</dbReference>
<dbReference type="GO" id="GO:0030427">
    <property type="term" value="C:site of polarized growth"/>
    <property type="evidence" value="ECO:0007669"/>
    <property type="project" value="TreeGrafter"/>
</dbReference>
<evidence type="ECO:0000313" key="16">
    <source>
        <dbReference type="EMBL" id="KAK3094304.1"/>
    </source>
</evidence>
<dbReference type="Pfam" id="PF14604">
    <property type="entry name" value="SH3_9"/>
    <property type="match status" value="1"/>
</dbReference>
<comment type="similarity">
    <text evidence="8">Belongs to the actin-binding proteins ADF family. Coactosin subfamily.</text>
</comment>
<feature type="compositionally biased region" description="Low complexity" evidence="13">
    <location>
        <begin position="287"/>
        <end position="296"/>
    </location>
</feature>
<comment type="function">
    <text evidence="9">Binds to F-actin in a calcium-independent manner. Has no direct effect on actin depolymerization. Acts as a chaperone for ALOX5 (5LO), influencing both its stability and activity in leukotrienes synthesis.</text>
</comment>
<dbReference type="GO" id="GO:0030027">
    <property type="term" value="C:lamellipodium"/>
    <property type="evidence" value="ECO:0007669"/>
    <property type="project" value="TreeGrafter"/>
</dbReference>
<dbReference type="SMART" id="SM00102">
    <property type="entry name" value="ADF"/>
    <property type="match status" value="1"/>
</dbReference>
<keyword evidence="17" id="KW-1185">Reference proteome</keyword>
<dbReference type="CDD" id="cd11281">
    <property type="entry name" value="ADF_drebrin_like"/>
    <property type="match status" value="1"/>
</dbReference>
<dbReference type="Gene3D" id="3.40.20.10">
    <property type="entry name" value="Severin"/>
    <property type="match status" value="1"/>
</dbReference>
<accession>A0AA89BXQ4</accession>
<evidence type="ECO:0000259" key="15">
    <source>
        <dbReference type="PROSITE" id="PS51263"/>
    </source>
</evidence>
<evidence type="ECO:0000256" key="1">
    <source>
        <dbReference type="ARBA" id="ARBA00004245"/>
    </source>
</evidence>
<evidence type="ECO:0000256" key="5">
    <source>
        <dbReference type="ARBA" id="ARBA00023054"/>
    </source>
</evidence>
<dbReference type="SMART" id="SM00326">
    <property type="entry name" value="SH3"/>
    <property type="match status" value="1"/>
</dbReference>
<dbReference type="PROSITE" id="PS51263">
    <property type="entry name" value="ADF_H"/>
    <property type="match status" value="1"/>
</dbReference>
<evidence type="ECO:0000259" key="14">
    <source>
        <dbReference type="PROSITE" id="PS50002"/>
    </source>
</evidence>
<evidence type="ECO:0000256" key="7">
    <source>
        <dbReference type="ARBA" id="ARBA00023212"/>
    </source>
</evidence>
<keyword evidence="4" id="KW-0963">Cytoplasm</keyword>
<dbReference type="GO" id="GO:0030833">
    <property type="term" value="P:regulation of actin filament polymerization"/>
    <property type="evidence" value="ECO:0007669"/>
    <property type="project" value="TreeGrafter"/>
</dbReference>
<evidence type="ECO:0000256" key="6">
    <source>
        <dbReference type="ARBA" id="ARBA00023203"/>
    </source>
</evidence>
<dbReference type="Proteomes" id="UP001186944">
    <property type="component" value="Unassembled WGS sequence"/>
</dbReference>
<keyword evidence="6" id="KW-0009">Actin-binding</keyword>
<comment type="caution">
    <text evidence="16">The sequence shown here is derived from an EMBL/GenBank/DDBJ whole genome shotgun (WGS) entry which is preliminary data.</text>
</comment>